<dbReference type="InterPro" id="IPR051164">
    <property type="entry name" value="NmrA-like_oxidored"/>
</dbReference>
<dbReference type="AlphaFoldDB" id="A0A1X2GM81"/>
<reference evidence="4 5" key="1">
    <citation type="submission" date="2016-07" db="EMBL/GenBank/DDBJ databases">
        <title>Pervasive Adenine N6-methylation of Active Genes in Fungi.</title>
        <authorList>
            <consortium name="DOE Joint Genome Institute"/>
            <person name="Mondo S.J."/>
            <person name="Dannebaum R.O."/>
            <person name="Kuo R.C."/>
            <person name="Labutti K."/>
            <person name="Haridas S."/>
            <person name="Kuo A."/>
            <person name="Salamov A."/>
            <person name="Ahrendt S.R."/>
            <person name="Lipzen A."/>
            <person name="Sullivan W."/>
            <person name="Andreopoulos W.B."/>
            <person name="Clum A."/>
            <person name="Lindquist E."/>
            <person name="Daum C."/>
            <person name="Ramamoorthy G.K."/>
            <person name="Gryganskyi A."/>
            <person name="Culley D."/>
            <person name="Magnuson J.K."/>
            <person name="James T.Y."/>
            <person name="O'Malley M.A."/>
            <person name="Stajich J.E."/>
            <person name="Spatafora J.W."/>
            <person name="Visel A."/>
            <person name="Grigoriev I.V."/>
        </authorList>
    </citation>
    <scope>NUCLEOTIDE SEQUENCE [LARGE SCALE GENOMIC DNA]</scope>
    <source>
        <strain evidence="4 5">NRRL 3301</strain>
    </source>
</reference>
<dbReference type="PANTHER" id="PTHR42748:SF7">
    <property type="entry name" value="NMRA LIKE REDOX SENSOR 1-RELATED"/>
    <property type="match status" value="1"/>
</dbReference>
<gene>
    <name evidence="4" type="ORF">DM01DRAFT_1319993</name>
</gene>
<evidence type="ECO:0000313" key="4">
    <source>
        <dbReference type="EMBL" id="ORX56884.1"/>
    </source>
</evidence>
<sequence>MSQTQPSPLHAIVGITGNQAGATAQHLLANGARVRGISRNPAKATAWKEAEELVPGSLDDAASLVEALKGADSVFFATPMMLDDAEIQMGKNVVDAALQNGVRHLVFASVGIVEQSRVVPHWNTKYEIEQYIRASGIPFTIVRPGLFMDNYLPTGIFPPNGAKMIGMLEPETKAQLVNVDDIGYVVSEILQNRDRYLSQTIELASDYLNGSEMAQIRAKVLKLDEPGTYASIDITKEFIQEMVDFISTHDYEADIPKLKKEFPKLRTWEQFVASL</sequence>
<name>A0A1X2GM81_9FUNG</name>
<dbReference type="SUPFAM" id="SSF51735">
    <property type="entry name" value="NAD(P)-binding Rossmann-fold domains"/>
    <property type="match status" value="1"/>
</dbReference>
<evidence type="ECO:0000313" key="5">
    <source>
        <dbReference type="Proteomes" id="UP000242146"/>
    </source>
</evidence>
<dbReference type="Gene3D" id="3.90.25.10">
    <property type="entry name" value="UDP-galactose 4-epimerase, domain 1"/>
    <property type="match status" value="1"/>
</dbReference>
<feature type="domain" description="NmrA-like" evidence="3">
    <location>
        <begin position="11"/>
        <end position="244"/>
    </location>
</feature>
<dbReference type="Proteomes" id="UP000242146">
    <property type="component" value="Unassembled WGS sequence"/>
</dbReference>
<evidence type="ECO:0000256" key="2">
    <source>
        <dbReference type="ARBA" id="ARBA00022857"/>
    </source>
</evidence>
<dbReference type="PANTHER" id="PTHR42748">
    <property type="entry name" value="NITROGEN METABOLITE REPRESSION PROTEIN NMRA FAMILY MEMBER"/>
    <property type="match status" value="1"/>
</dbReference>
<evidence type="ECO:0000259" key="3">
    <source>
        <dbReference type="Pfam" id="PF05368"/>
    </source>
</evidence>
<comment type="caution">
    <text evidence="4">The sequence shown here is derived from an EMBL/GenBank/DDBJ whole genome shotgun (WGS) entry which is preliminary data.</text>
</comment>
<proteinExistence type="inferred from homology"/>
<comment type="similarity">
    <text evidence="1">Belongs to the NmrA-type oxidoreductase family.</text>
</comment>
<keyword evidence="2" id="KW-0521">NADP</keyword>
<dbReference type="InterPro" id="IPR008030">
    <property type="entry name" value="NmrA-like"/>
</dbReference>
<dbReference type="EMBL" id="MCGT01000009">
    <property type="protein sequence ID" value="ORX56884.1"/>
    <property type="molecule type" value="Genomic_DNA"/>
</dbReference>
<dbReference type="OrthoDB" id="3358371at2759"/>
<dbReference type="CDD" id="cd05251">
    <property type="entry name" value="NmrA_like_SDR_a"/>
    <property type="match status" value="1"/>
</dbReference>
<protein>
    <submittedName>
        <fullName evidence="4">NmrA family protein</fullName>
    </submittedName>
</protein>
<accession>A0A1X2GM81</accession>
<organism evidence="4 5">
    <name type="scientific">Hesseltinella vesiculosa</name>
    <dbReference type="NCBI Taxonomy" id="101127"/>
    <lineage>
        <taxon>Eukaryota</taxon>
        <taxon>Fungi</taxon>
        <taxon>Fungi incertae sedis</taxon>
        <taxon>Mucoromycota</taxon>
        <taxon>Mucoromycotina</taxon>
        <taxon>Mucoromycetes</taxon>
        <taxon>Mucorales</taxon>
        <taxon>Cunninghamellaceae</taxon>
        <taxon>Hesseltinella</taxon>
    </lineage>
</organism>
<keyword evidence="5" id="KW-1185">Reference proteome</keyword>
<dbReference type="STRING" id="101127.A0A1X2GM81"/>
<evidence type="ECO:0000256" key="1">
    <source>
        <dbReference type="ARBA" id="ARBA00006328"/>
    </source>
</evidence>
<dbReference type="Gene3D" id="3.40.50.720">
    <property type="entry name" value="NAD(P)-binding Rossmann-like Domain"/>
    <property type="match status" value="1"/>
</dbReference>
<dbReference type="InterPro" id="IPR036291">
    <property type="entry name" value="NAD(P)-bd_dom_sf"/>
</dbReference>
<dbReference type="Pfam" id="PF05368">
    <property type="entry name" value="NmrA"/>
    <property type="match status" value="1"/>
</dbReference>